<keyword evidence="2" id="KW-1185">Reference proteome</keyword>
<evidence type="ECO:0000313" key="2">
    <source>
        <dbReference type="Proteomes" id="UP001597045"/>
    </source>
</evidence>
<protein>
    <submittedName>
        <fullName evidence="1">Uncharacterized protein</fullName>
    </submittedName>
</protein>
<organism evidence="1 2">
    <name type="scientific">Kibdelosporangium lantanae</name>
    <dbReference type="NCBI Taxonomy" id="1497396"/>
    <lineage>
        <taxon>Bacteria</taxon>
        <taxon>Bacillati</taxon>
        <taxon>Actinomycetota</taxon>
        <taxon>Actinomycetes</taxon>
        <taxon>Pseudonocardiales</taxon>
        <taxon>Pseudonocardiaceae</taxon>
        <taxon>Kibdelosporangium</taxon>
    </lineage>
</organism>
<reference evidence="2" key="1">
    <citation type="journal article" date="2019" name="Int. J. Syst. Evol. Microbiol.">
        <title>The Global Catalogue of Microorganisms (GCM) 10K type strain sequencing project: providing services to taxonomists for standard genome sequencing and annotation.</title>
        <authorList>
            <consortium name="The Broad Institute Genomics Platform"/>
            <consortium name="The Broad Institute Genome Sequencing Center for Infectious Disease"/>
            <person name="Wu L."/>
            <person name="Ma J."/>
        </authorList>
    </citation>
    <scope>NUCLEOTIDE SEQUENCE [LARGE SCALE GENOMIC DNA]</scope>
    <source>
        <strain evidence="2">JCM 31486</strain>
    </source>
</reference>
<sequence length="330" mass="35354">MATTLHGDRITLEPDANLLAAKDATYPLYVDPTWQPKYCDACGRNHYLVQYACGSSKTPGYTVWDSEDQLRVGFIADGTSSCAQHLVTARSFVEMNLGGLGGKEIVASSLVLNVNNSKSCSGNNNVHLTSGINGGMAFNSGPSVYDYLGSVVGCPTNVEINTTDLIKRFADANGTYVVFGILSPNEGDQNTWKRYSTQVGFSVTYNSPPNSVQNLQIYNGTRGYPCAQGASRPVLGKASTSYIGKANISDPDGGMLYGGFRIYGVRADGSYAWDGKESGMDNVPSDTNPAHQNVQATLTTPSLTKDGVYALDVHATDGRDTVWVKPCEFE</sequence>
<gene>
    <name evidence="1" type="ORF">ACFQ1S_28795</name>
</gene>
<evidence type="ECO:0000313" key="1">
    <source>
        <dbReference type="EMBL" id="MFD1049251.1"/>
    </source>
</evidence>
<proteinExistence type="predicted"/>
<dbReference type="EMBL" id="JBHTIS010002067">
    <property type="protein sequence ID" value="MFD1049251.1"/>
    <property type="molecule type" value="Genomic_DNA"/>
</dbReference>
<name>A0ABW3MF02_9PSEU</name>
<feature type="non-terminal residue" evidence="1">
    <location>
        <position position="330"/>
    </location>
</feature>
<dbReference type="Proteomes" id="UP001597045">
    <property type="component" value="Unassembled WGS sequence"/>
</dbReference>
<accession>A0ABW3MF02</accession>
<comment type="caution">
    <text evidence="1">The sequence shown here is derived from an EMBL/GenBank/DDBJ whole genome shotgun (WGS) entry which is preliminary data.</text>
</comment>